<dbReference type="EMBL" id="JH795858">
    <property type="protein sequence ID" value="EJU04338.1"/>
    <property type="molecule type" value="Genomic_DNA"/>
</dbReference>
<protein>
    <submittedName>
        <fullName evidence="3">Uncharacterized protein</fullName>
    </submittedName>
</protein>
<evidence type="ECO:0000256" key="1">
    <source>
        <dbReference type="SAM" id="MobiDB-lite"/>
    </source>
</evidence>
<dbReference type="AlphaFoldDB" id="M5GFQ9"/>
<proteinExistence type="predicted"/>
<keyword evidence="2" id="KW-0472">Membrane</keyword>
<dbReference type="Proteomes" id="UP000030653">
    <property type="component" value="Unassembled WGS sequence"/>
</dbReference>
<dbReference type="RefSeq" id="XP_040631232.1">
    <property type="nucleotide sequence ID" value="XM_040768086.1"/>
</dbReference>
<organism evidence="3 4">
    <name type="scientific">Dacryopinax primogenitus (strain DJM 731)</name>
    <name type="common">Brown rot fungus</name>
    <dbReference type="NCBI Taxonomy" id="1858805"/>
    <lineage>
        <taxon>Eukaryota</taxon>
        <taxon>Fungi</taxon>
        <taxon>Dikarya</taxon>
        <taxon>Basidiomycota</taxon>
        <taxon>Agaricomycotina</taxon>
        <taxon>Dacrymycetes</taxon>
        <taxon>Dacrymycetales</taxon>
        <taxon>Dacrymycetaceae</taxon>
        <taxon>Dacryopinax</taxon>
    </lineage>
</organism>
<dbReference type="OMA" id="MFTIACA"/>
<dbReference type="OrthoDB" id="3357408at2759"/>
<dbReference type="GeneID" id="63683148"/>
<feature type="transmembrane region" description="Helical" evidence="2">
    <location>
        <begin position="249"/>
        <end position="269"/>
    </location>
</feature>
<gene>
    <name evidence="3" type="ORF">DACRYDRAFT_105401</name>
</gene>
<feature type="transmembrane region" description="Helical" evidence="2">
    <location>
        <begin position="100"/>
        <end position="116"/>
    </location>
</feature>
<evidence type="ECO:0000313" key="3">
    <source>
        <dbReference type="EMBL" id="EJU04338.1"/>
    </source>
</evidence>
<keyword evidence="2" id="KW-1133">Transmembrane helix</keyword>
<feature type="transmembrane region" description="Helical" evidence="2">
    <location>
        <begin position="16"/>
        <end position="38"/>
    </location>
</feature>
<reference evidence="3 4" key="1">
    <citation type="journal article" date="2012" name="Science">
        <title>The Paleozoic origin of enzymatic lignin decomposition reconstructed from 31 fungal genomes.</title>
        <authorList>
            <person name="Floudas D."/>
            <person name="Binder M."/>
            <person name="Riley R."/>
            <person name="Barry K."/>
            <person name="Blanchette R.A."/>
            <person name="Henrissat B."/>
            <person name="Martinez A.T."/>
            <person name="Otillar R."/>
            <person name="Spatafora J.W."/>
            <person name="Yadav J.S."/>
            <person name="Aerts A."/>
            <person name="Benoit I."/>
            <person name="Boyd A."/>
            <person name="Carlson A."/>
            <person name="Copeland A."/>
            <person name="Coutinho P.M."/>
            <person name="de Vries R.P."/>
            <person name="Ferreira P."/>
            <person name="Findley K."/>
            <person name="Foster B."/>
            <person name="Gaskell J."/>
            <person name="Glotzer D."/>
            <person name="Gorecki P."/>
            <person name="Heitman J."/>
            <person name="Hesse C."/>
            <person name="Hori C."/>
            <person name="Igarashi K."/>
            <person name="Jurgens J.A."/>
            <person name="Kallen N."/>
            <person name="Kersten P."/>
            <person name="Kohler A."/>
            <person name="Kuees U."/>
            <person name="Kumar T.K.A."/>
            <person name="Kuo A."/>
            <person name="LaButti K."/>
            <person name="Larrondo L.F."/>
            <person name="Lindquist E."/>
            <person name="Ling A."/>
            <person name="Lombard V."/>
            <person name="Lucas S."/>
            <person name="Lundell T."/>
            <person name="Martin R."/>
            <person name="McLaughlin D.J."/>
            <person name="Morgenstern I."/>
            <person name="Morin E."/>
            <person name="Murat C."/>
            <person name="Nagy L.G."/>
            <person name="Nolan M."/>
            <person name="Ohm R.A."/>
            <person name="Patyshakuliyeva A."/>
            <person name="Rokas A."/>
            <person name="Ruiz-Duenas F.J."/>
            <person name="Sabat G."/>
            <person name="Salamov A."/>
            <person name="Samejima M."/>
            <person name="Schmutz J."/>
            <person name="Slot J.C."/>
            <person name="St John F."/>
            <person name="Stenlid J."/>
            <person name="Sun H."/>
            <person name="Sun S."/>
            <person name="Syed K."/>
            <person name="Tsang A."/>
            <person name="Wiebenga A."/>
            <person name="Young D."/>
            <person name="Pisabarro A."/>
            <person name="Eastwood D.C."/>
            <person name="Martin F."/>
            <person name="Cullen D."/>
            <person name="Grigoriev I.V."/>
            <person name="Hibbett D.S."/>
        </authorList>
    </citation>
    <scope>NUCLEOTIDE SEQUENCE [LARGE SCALE GENOMIC DNA]</scope>
    <source>
        <strain evidence="3 4">DJM-731 SS1</strain>
    </source>
</reference>
<accession>M5GFQ9</accession>
<feature type="transmembrane region" description="Helical" evidence="2">
    <location>
        <begin position="128"/>
        <end position="151"/>
    </location>
</feature>
<name>M5GFQ9_DACPD</name>
<evidence type="ECO:0000256" key="2">
    <source>
        <dbReference type="SAM" id="Phobius"/>
    </source>
</evidence>
<keyword evidence="2" id="KW-0812">Transmembrane</keyword>
<feature type="region of interest" description="Disordered" evidence="1">
    <location>
        <begin position="282"/>
        <end position="311"/>
    </location>
</feature>
<dbReference type="HOGENOM" id="CLU_044614_3_3_1"/>
<feature type="transmembrane region" description="Helical" evidence="2">
    <location>
        <begin position="171"/>
        <end position="195"/>
    </location>
</feature>
<feature type="transmembrane region" description="Helical" evidence="2">
    <location>
        <begin position="47"/>
        <end position="65"/>
    </location>
</feature>
<feature type="transmembrane region" description="Helical" evidence="2">
    <location>
        <begin position="223"/>
        <end position="243"/>
    </location>
</feature>
<sequence length="358" mass="38760">MAGTGVPLDLASLVSIWLECVLYGAALPLFGAAVWVILRRKGGVNKLMLGAASLLTLLATIHLSMNLTRAFLAFMPNQTNPNGANEYFNQLRDPATDGKYAIFTLQTVVGDLFNIYRLYIIWNHSWRIVVFPVLIFLASITASAISLSVMLTQGGAPVDALYTSVRINGLILAFLALITLQPLVTSSLIALKLVVSERTLHRAAGVYGAGKNTRGSLLPIARIVLDSAGAYVLTMLGMVVLFVSGSTVFFVFLEAVVPVIAITFCSIIIRIEAHSSALKLPQPVSSESHTPAPPSHSRASTLTGKRSRTPEDRVYSNPVVITVSTERLSGILDVPRVVEEQEEQEETRVVTWPFAEDV</sequence>
<evidence type="ECO:0000313" key="4">
    <source>
        <dbReference type="Proteomes" id="UP000030653"/>
    </source>
</evidence>
<keyword evidence="4" id="KW-1185">Reference proteome</keyword>